<evidence type="ECO:0000259" key="12">
    <source>
        <dbReference type="PROSITE" id="PS50255"/>
    </source>
</evidence>
<evidence type="ECO:0000313" key="13">
    <source>
        <dbReference type="EMBL" id="EDQ90140.1"/>
    </source>
</evidence>
<dbReference type="InParanoid" id="A9UX24"/>
<evidence type="ECO:0000256" key="1">
    <source>
        <dbReference type="ARBA" id="ARBA00001974"/>
    </source>
</evidence>
<keyword evidence="7" id="KW-0408">Iron</keyword>
<keyword evidence="3" id="KW-0285">Flavoprotein</keyword>
<dbReference type="PROSITE" id="PS50255">
    <property type="entry name" value="CYTOCHROME_B5_2"/>
    <property type="match status" value="1"/>
</dbReference>
<dbReference type="EC" id="1.3.1.6" evidence="9"/>
<evidence type="ECO:0000256" key="9">
    <source>
        <dbReference type="ARBA" id="ARBA00067004"/>
    </source>
</evidence>
<proteinExistence type="predicted"/>
<dbReference type="eggNOG" id="KOG2404">
    <property type="taxonomic scope" value="Eukaryota"/>
</dbReference>
<dbReference type="KEGG" id="mbr:MONBRDRAFT_18701"/>
<sequence>MSDQVIVVGGGLAGHAAAHTVLEAGGAVLLLDKSPFCGGNSTKATSGINGAGTRAQRAAKIDDSAEIFEQDTLKSAAAGARPELIRALTHQSGPAVEWLRDAFGLKLDLVGQMGAHSRPRTHRGGERFPGMMITYALMERFEATCKALPHRAKLVNKATVTSLLTNQAGETIGCEYKLDGKIYKAHGAVILATGGFAADFGNASLLAASIPNLPKLNDMPTTNGPHCTGDGIKLAQALGAELADMEFVQVHPTGLVDPREPDAKVKWLAAEALRGSGGLLLDARGQRFCNELGKRDYVSGRMFQNAGPFRLVLNSRQAAEFEWHCHHYVGRGVMRKFASGHELARDMGVSIDTLRATFDAYNAAASKQADPFGKTIFNNVPFRVDDVYHVAQVTPVVHYTMGGLACNDQGQVLGKAGQALPGLFAAGEVIGGIHGHNRLGGSSLLDCVVYGRLAGSAAARFLLERAVTQAGQGQGGTTSGKNLVEIDWQHRTITLHAGNATGVGAAMGADEAPAETSTPGPEAPPAPPKELKTYTMEEVAKHNTKGDCWVVVHDKVYDLTTFLEDHPGGAASIVAYAGKEATKAFDMLHSADILDKVRP</sequence>
<dbReference type="Gene3D" id="3.50.50.60">
    <property type="entry name" value="FAD/NAD(P)-binding domain"/>
    <property type="match status" value="1"/>
</dbReference>
<keyword evidence="14" id="KW-1185">Reference proteome</keyword>
<evidence type="ECO:0000256" key="3">
    <source>
        <dbReference type="ARBA" id="ARBA00022630"/>
    </source>
</evidence>
<dbReference type="Pfam" id="PF00173">
    <property type="entry name" value="Cyt-b5"/>
    <property type="match status" value="1"/>
</dbReference>
<dbReference type="PROSITE" id="PS00191">
    <property type="entry name" value="CYTOCHROME_B5_1"/>
    <property type="match status" value="1"/>
</dbReference>
<evidence type="ECO:0000256" key="11">
    <source>
        <dbReference type="SAM" id="MobiDB-lite"/>
    </source>
</evidence>
<dbReference type="SUPFAM" id="SSF55856">
    <property type="entry name" value="Cytochrome b5-like heme/steroid binding domain"/>
    <property type="match status" value="1"/>
</dbReference>
<comment type="cofactor">
    <cofactor evidence="1">
        <name>FAD</name>
        <dbReference type="ChEBI" id="CHEBI:57692"/>
    </cofactor>
</comment>
<dbReference type="NCBIfam" id="TIGR01813">
    <property type="entry name" value="flavo_cyto_c"/>
    <property type="match status" value="1"/>
</dbReference>
<evidence type="ECO:0000256" key="7">
    <source>
        <dbReference type="ARBA" id="ARBA00023004"/>
    </source>
</evidence>
<dbReference type="InterPro" id="IPR010960">
    <property type="entry name" value="Flavocytochrome_c"/>
</dbReference>
<dbReference type="RefSeq" id="XP_001744907.1">
    <property type="nucleotide sequence ID" value="XM_001744855.1"/>
</dbReference>
<keyword evidence="5" id="KW-0274">FAD</keyword>
<dbReference type="Gene3D" id="3.10.120.10">
    <property type="entry name" value="Cytochrome b5-like heme/steroid binding domain"/>
    <property type="match status" value="1"/>
</dbReference>
<keyword evidence="4" id="KW-0479">Metal-binding</keyword>
<comment type="catalytic activity">
    <reaction evidence="8">
        <text>succinate + NAD(+) = fumarate + NADH + H(+)</text>
        <dbReference type="Rhea" id="RHEA:18281"/>
        <dbReference type="ChEBI" id="CHEBI:15378"/>
        <dbReference type="ChEBI" id="CHEBI:29806"/>
        <dbReference type="ChEBI" id="CHEBI:30031"/>
        <dbReference type="ChEBI" id="CHEBI:57540"/>
        <dbReference type="ChEBI" id="CHEBI:57945"/>
        <dbReference type="EC" id="1.3.1.6"/>
    </reaction>
</comment>
<reference evidence="13 14" key="1">
    <citation type="journal article" date="2008" name="Nature">
        <title>The genome of the choanoflagellate Monosiga brevicollis and the origin of metazoans.</title>
        <authorList>
            <consortium name="JGI Sequencing"/>
            <person name="King N."/>
            <person name="Westbrook M.J."/>
            <person name="Young S.L."/>
            <person name="Kuo A."/>
            <person name="Abedin M."/>
            <person name="Chapman J."/>
            <person name="Fairclough S."/>
            <person name="Hellsten U."/>
            <person name="Isogai Y."/>
            <person name="Letunic I."/>
            <person name="Marr M."/>
            <person name="Pincus D."/>
            <person name="Putnam N."/>
            <person name="Rokas A."/>
            <person name="Wright K.J."/>
            <person name="Zuzow R."/>
            <person name="Dirks W."/>
            <person name="Good M."/>
            <person name="Goodstein D."/>
            <person name="Lemons D."/>
            <person name="Li W."/>
            <person name="Lyons J.B."/>
            <person name="Morris A."/>
            <person name="Nichols S."/>
            <person name="Richter D.J."/>
            <person name="Salamov A."/>
            <person name="Bork P."/>
            <person name="Lim W.A."/>
            <person name="Manning G."/>
            <person name="Miller W.T."/>
            <person name="McGinnis W."/>
            <person name="Shapiro H."/>
            <person name="Tjian R."/>
            <person name="Grigoriev I.V."/>
            <person name="Rokhsar D."/>
        </authorList>
    </citation>
    <scope>NUCLEOTIDE SEQUENCE [LARGE SCALE GENOMIC DNA]</scope>
    <source>
        <strain evidence="14">MX1 / ATCC 50154</strain>
    </source>
</reference>
<dbReference type="STRING" id="81824.A9UX24"/>
<dbReference type="GO" id="GO:0020037">
    <property type="term" value="F:heme binding"/>
    <property type="evidence" value="ECO:0007669"/>
    <property type="project" value="InterPro"/>
</dbReference>
<dbReference type="EMBL" id="CH991548">
    <property type="protein sequence ID" value="EDQ90140.1"/>
    <property type="molecule type" value="Genomic_DNA"/>
</dbReference>
<dbReference type="PANTHER" id="PTHR43400:SF1">
    <property type="entry name" value="FUMARATE REDUCTASE"/>
    <property type="match status" value="1"/>
</dbReference>
<dbReference type="Pfam" id="PF00890">
    <property type="entry name" value="FAD_binding_2"/>
    <property type="match status" value="1"/>
</dbReference>
<dbReference type="InterPro" id="IPR003953">
    <property type="entry name" value="FAD-dep_OxRdtase_2_FAD-bd"/>
</dbReference>
<dbReference type="SMART" id="SM01117">
    <property type="entry name" value="Cyt-b5"/>
    <property type="match status" value="1"/>
</dbReference>
<dbReference type="AlphaFoldDB" id="A9UX24"/>
<dbReference type="SUPFAM" id="SSF51905">
    <property type="entry name" value="FAD/NAD(P)-binding domain"/>
    <property type="match status" value="1"/>
</dbReference>
<keyword evidence="6" id="KW-0560">Oxidoreductase</keyword>
<dbReference type="Gene3D" id="3.90.700.10">
    <property type="entry name" value="Succinate dehydrogenase/fumarate reductase flavoprotein, catalytic domain"/>
    <property type="match status" value="1"/>
</dbReference>
<dbReference type="SUPFAM" id="SSF56425">
    <property type="entry name" value="Succinate dehydrogenase/fumarate reductase flavoprotein, catalytic domain"/>
    <property type="match status" value="1"/>
</dbReference>
<evidence type="ECO:0000256" key="4">
    <source>
        <dbReference type="ARBA" id="ARBA00022723"/>
    </source>
</evidence>
<name>A9UX24_MONBE</name>
<dbReference type="PANTHER" id="PTHR43400">
    <property type="entry name" value="FUMARATE REDUCTASE"/>
    <property type="match status" value="1"/>
</dbReference>
<dbReference type="GO" id="GO:0005737">
    <property type="term" value="C:cytoplasm"/>
    <property type="evidence" value="ECO:0000318"/>
    <property type="project" value="GO_Central"/>
</dbReference>
<dbReference type="eggNOG" id="KOG0537">
    <property type="taxonomic scope" value="Eukaryota"/>
</dbReference>
<evidence type="ECO:0000313" key="14">
    <source>
        <dbReference type="Proteomes" id="UP000001357"/>
    </source>
</evidence>
<dbReference type="InterPro" id="IPR018506">
    <property type="entry name" value="Cyt_B5_heme-BS"/>
</dbReference>
<dbReference type="OMA" id="LRQWDIQ"/>
<dbReference type="Proteomes" id="UP000001357">
    <property type="component" value="Unassembled WGS sequence"/>
</dbReference>
<dbReference type="GO" id="GO:0016156">
    <property type="term" value="F:fumarate reductase (NADH) activity"/>
    <property type="evidence" value="ECO:0000318"/>
    <property type="project" value="GO_Central"/>
</dbReference>
<organism evidence="13 14">
    <name type="scientific">Monosiga brevicollis</name>
    <name type="common">Choanoflagellate</name>
    <dbReference type="NCBI Taxonomy" id="81824"/>
    <lineage>
        <taxon>Eukaryota</taxon>
        <taxon>Choanoflagellata</taxon>
        <taxon>Craspedida</taxon>
        <taxon>Salpingoecidae</taxon>
        <taxon>Monosiga</taxon>
    </lineage>
</organism>
<dbReference type="InterPro" id="IPR027477">
    <property type="entry name" value="Succ_DH/fumarate_Rdtase_cat_sf"/>
</dbReference>
<feature type="domain" description="Cytochrome b5 heme-binding" evidence="12">
    <location>
        <begin position="531"/>
        <end position="599"/>
    </location>
</feature>
<accession>A9UX24</accession>
<protein>
    <recommendedName>
        <fullName evidence="9">fumarate reductase (NADH)</fullName>
        <ecNumber evidence="9">1.3.1.6</ecNumber>
    </recommendedName>
    <alternativeName>
        <fullName evidence="10">NADH-dependent fumarate reductase</fullName>
    </alternativeName>
</protein>
<dbReference type="InterPro" id="IPR036188">
    <property type="entry name" value="FAD/NAD-bd_sf"/>
</dbReference>
<evidence type="ECO:0000256" key="6">
    <source>
        <dbReference type="ARBA" id="ARBA00023002"/>
    </source>
</evidence>
<evidence type="ECO:0000256" key="5">
    <source>
        <dbReference type="ARBA" id="ARBA00022827"/>
    </source>
</evidence>
<dbReference type="FunFam" id="3.90.700.10:FF:000007">
    <property type="entry name" value="NADH-dependent fumarate reductase"/>
    <property type="match status" value="1"/>
</dbReference>
<dbReference type="InterPro" id="IPR001199">
    <property type="entry name" value="Cyt_B5-like_heme/steroid-bd"/>
</dbReference>
<dbReference type="InterPro" id="IPR036400">
    <property type="entry name" value="Cyt_B5-like_heme/steroid_sf"/>
</dbReference>
<dbReference type="GO" id="GO:0010181">
    <property type="term" value="F:FMN binding"/>
    <property type="evidence" value="ECO:0007669"/>
    <property type="project" value="InterPro"/>
</dbReference>
<dbReference type="GeneID" id="5890082"/>
<dbReference type="PRINTS" id="PR00363">
    <property type="entry name" value="CYTOCHROMEB5"/>
</dbReference>
<feature type="region of interest" description="Disordered" evidence="11">
    <location>
        <begin position="508"/>
        <end position="529"/>
    </location>
</feature>
<dbReference type="InterPro" id="IPR050315">
    <property type="entry name" value="FAD-oxidoreductase_2"/>
</dbReference>
<gene>
    <name evidence="13" type="ORF">MONBRDRAFT_18701</name>
</gene>
<evidence type="ECO:0000256" key="8">
    <source>
        <dbReference type="ARBA" id="ARBA00050832"/>
    </source>
</evidence>
<dbReference type="GO" id="GO:0046872">
    <property type="term" value="F:metal ion binding"/>
    <property type="evidence" value="ECO:0007669"/>
    <property type="project" value="UniProtKB-KW"/>
</dbReference>
<keyword evidence="2" id="KW-0349">Heme</keyword>
<evidence type="ECO:0000256" key="2">
    <source>
        <dbReference type="ARBA" id="ARBA00022617"/>
    </source>
</evidence>
<evidence type="ECO:0000256" key="10">
    <source>
        <dbReference type="ARBA" id="ARBA00077246"/>
    </source>
</evidence>